<dbReference type="GO" id="GO:0016780">
    <property type="term" value="F:phosphotransferase activity, for other substituted phosphate groups"/>
    <property type="evidence" value="ECO:0007669"/>
    <property type="project" value="TreeGrafter"/>
</dbReference>
<evidence type="ECO:0000256" key="2">
    <source>
        <dbReference type="SAM" id="Phobius"/>
    </source>
</evidence>
<sequence>MLLNLKRSADIIVSSFFLLVLSPLLLITGVIIKVTMPGPLFFRQRRVGMHQKLFDILKFRSMKVDRSAEESFDFDKDEERITSFGRLIRRLKIDELPQLLNVLKGDMSLVGPRPTIEQQVEEYDAYQRRRLDVKPGMTGLAQVNGNTYLTWEERIEYDIEYVDTHSLKQDVGIILKTILIVLFGEGNFKKTERKISKG</sequence>
<name>A0A6N8TYR5_9STAP</name>
<dbReference type="InterPro" id="IPR003362">
    <property type="entry name" value="Bact_transf"/>
</dbReference>
<dbReference type="Pfam" id="PF02397">
    <property type="entry name" value="Bac_transf"/>
    <property type="match status" value="1"/>
</dbReference>
<feature type="domain" description="Bacterial sugar transferase" evidence="3">
    <location>
        <begin position="6"/>
        <end position="182"/>
    </location>
</feature>
<protein>
    <submittedName>
        <fullName evidence="4">Sugar transferase</fullName>
    </submittedName>
</protein>
<reference evidence="4 5" key="1">
    <citation type="submission" date="2019-12" db="EMBL/GenBank/DDBJ databases">
        <title>Salinicoccus cyprini sp. nov., isolated from gastro-intestinal tract of mirror carp, Cyprinus carpio var. specularis, collected from Gobind Sagar Reservoir, Himachal Pradesh, India.</title>
        <authorList>
            <person name="Talwar C."/>
            <person name="Singh A.K."/>
            <person name="Lal R."/>
            <person name="Negi R.K."/>
        </authorList>
    </citation>
    <scope>NUCLEOTIDE SEQUENCE [LARGE SCALE GENOMIC DNA]</scope>
    <source>
        <strain evidence="4 5">J-82</strain>
    </source>
</reference>
<evidence type="ECO:0000259" key="3">
    <source>
        <dbReference type="Pfam" id="PF02397"/>
    </source>
</evidence>
<feature type="transmembrane region" description="Helical" evidence="2">
    <location>
        <begin position="12"/>
        <end position="36"/>
    </location>
</feature>
<keyword evidence="2" id="KW-1133">Transmembrane helix</keyword>
<evidence type="ECO:0000313" key="4">
    <source>
        <dbReference type="EMBL" id="MXQ50994.1"/>
    </source>
</evidence>
<gene>
    <name evidence="4" type="ORF">GQ671_06890</name>
</gene>
<proteinExistence type="inferred from homology"/>
<dbReference type="OrthoDB" id="9808602at2"/>
<comment type="caution">
    <text evidence="4">The sequence shown here is derived from an EMBL/GenBank/DDBJ whole genome shotgun (WGS) entry which is preliminary data.</text>
</comment>
<evidence type="ECO:0000256" key="1">
    <source>
        <dbReference type="ARBA" id="ARBA00006464"/>
    </source>
</evidence>
<keyword evidence="4" id="KW-0808">Transferase</keyword>
<evidence type="ECO:0000313" key="5">
    <source>
        <dbReference type="Proteomes" id="UP000436284"/>
    </source>
</evidence>
<dbReference type="EMBL" id="WUUK01000002">
    <property type="protein sequence ID" value="MXQ50994.1"/>
    <property type="molecule type" value="Genomic_DNA"/>
</dbReference>
<keyword evidence="2" id="KW-0812">Transmembrane</keyword>
<keyword evidence="2" id="KW-0472">Membrane</keyword>
<accession>A0A6N8TYR5</accession>
<dbReference type="PANTHER" id="PTHR30576:SF0">
    <property type="entry name" value="UNDECAPRENYL-PHOSPHATE N-ACETYLGALACTOSAMINYL 1-PHOSPHATE TRANSFERASE-RELATED"/>
    <property type="match status" value="1"/>
</dbReference>
<dbReference type="PANTHER" id="PTHR30576">
    <property type="entry name" value="COLANIC BIOSYNTHESIS UDP-GLUCOSE LIPID CARRIER TRANSFERASE"/>
    <property type="match status" value="1"/>
</dbReference>
<comment type="similarity">
    <text evidence="1">Belongs to the bacterial sugar transferase family.</text>
</comment>
<dbReference type="Proteomes" id="UP000436284">
    <property type="component" value="Unassembled WGS sequence"/>
</dbReference>
<dbReference type="AlphaFoldDB" id="A0A6N8TYR5"/>
<keyword evidence="5" id="KW-1185">Reference proteome</keyword>
<organism evidence="4 5">
    <name type="scientific">Salinicoccus hispanicus</name>
    <dbReference type="NCBI Taxonomy" id="157225"/>
    <lineage>
        <taxon>Bacteria</taxon>
        <taxon>Bacillati</taxon>
        <taxon>Bacillota</taxon>
        <taxon>Bacilli</taxon>
        <taxon>Bacillales</taxon>
        <taxon>Staphylococcaceae</taxon>
        <taxon>Salinicoccus</taxon>
    </lineage>
</organism>